<proteinExistence type="predicted"/>
<feature type="domain" description="WYL" evidence="1">
    <location>
        <begin position="5"/>
        <end position="66"/>
    </location>
</feature>
<evidence type="ECO:0000313" key="2">
    <source>
        <dbReference type="EMBL" id="MFC5066952.1"/>
    </source>
</evidence>
<dbReference type="PROSITE" id="PS52050">
    <property type="entry name" value="WYL"/>
    <property type="match status" value="1"/>
</dbReference>
<reference evidence="3" key="1">
    <citation type="journal article" date="2019" name="Int. J. Syst. Evol. Microbiol.">
        <title>The Global Catalogue of Microorganisms (GCM) 10K type strain sequencing project: providing services to taxonomists for standard genome sequencing and annotation.</title>
        <authorList>
            <consortium name="The Broad Institute Genomics Platform"/>
            <consortium name="The Broad Institute Genome Sequencing Center for Infectious Disease"/>
            <person name="Wu L."/>
            <person name="Ma J."/>
        </authorList>
    </citation>
    <scope>NUCLEOTIDE SEQUENCE [LARGE SCALE GENOMIC DNA]</scope>
    <source>
        <strain evidence="3">CGMCC 1.16444</strain>
    </source>
</reference>
<comment type="caution">
    <text evidence="2">The sequence shown here is derived from an EMBL/GenBank/DDBJ whole genome shotgun (WGS) entry which is preliminary data.</text>
</comment>
<protein>
    <submittedName>
        <fullName evidence="2">WYL domain-containing protein</fullName>
    </submittedName>
</protein>
<accession>A0ABV9YXW6</accession>
<name>A0ABV9YXW6_9HYPH</name>
<gene>
    <name evidence="2" type="ORF">ACFPFW_02870</name>
</gene>
<dbReference type="Proteomes" id="UP001595796">
    <property type="component" value="Unassembled WGS sequence"/>
</dbReference>
<dbReference type="Pfam" id="PF13280">
    <property type="entry name" value="WYL"/>
    <property type="match status" value="1"/>
</dbReference>
<organism evidence="2 3">
    <name type="scientific">Flaviflagellibacter deserti</name>
    <dbReference type="NCBI Taxonomy" id="2267266"/>
    <lineage>
        <taxon>Bacteria</taxon>
        <taxon>Pseudomonadati</taxon>
        <taxon>Pseudomonadota</taxon>
        <taxon>Alphaproteobacteria</taxon>
        <taxon>Hyphomicrobiales</taxon>
        <taxon>Flaviflagellibacter</taxon>
    </lineage>
</organism>
<evidence type="ECO:0000313" key="3">
    <source>
        <dbReference type="Proteomes" id="UP001595796"/>
    </source>
</evidence>
<evidence type="ECO:0000259" key="1">
    <source>
        <dbReference type="Pfam" id="PF13280"/>
    </source>
</evidence>
<keyword evidence="3" id="KW-1185">Reference proteome</keyword>
<sequence length="92" mass="10175">MEAILSIAIDERRLVSFAYDGSRRVAEPHTLGRSKSGVLTLCAWQLTGGSGEGWRDFHLNRMGDLELTEENFSIPRPGYNPNPSKLSVIATL</sequence>
<dbReference type="EMBL" id="JBHSJF010000002">
    <property type="protein sequence ID" value="MFC5066952.1"/>
    <property type="molecule type" value="Genomic_DNA"/>
</dbReference>
<dbReference type="InterPro" id="IPR026881">
    <property type="entry name" value="WYL_dom"/>
</dbReference>
<dbReference type="RefSeq" id="WP_114957362.1">
    <property type="nucleotide sequence ID" value="NZ_JBHSJF010000002.1"/>
</dbReference>